<dbReference type="GO" id="GO:0022857">
    <property type="term" value="F:transmembrane transporter activity"/>
    <property type="evidence" value="ECO:0007669"/>
    <property type="project" value="InterPro"/>
</dbReference>
<gene>
    <name evidence="8" type="ORF">CSPHI_03215</name>
</gene>
<dbReference type="GO" id="GO:0005886">
    <property type="term" value="C:plasma membrane"/>
    <property type="evidence" value="ECO:0007669"/>
    <property type="project" value="UniProtKB-SubCell"/>
</dbReference>
<feature type="transmembrane region" description="Helical" evidence="6">
    <location>
        <begin position="52"/>
        <end position="73"/>
    </location>
</feature>
<dbReference type="Gene3D" id="1.20.1250.20">
    <property type="entry name" value="MFS general substrate transporter like domains"/>
    <property type="match status" value="2"/>
</dbReference>
<keyword evidence="4 6" id="KW-0472">Membrane</keyword>
<feature type="transmembrane region" description="Helical" evidence="6">
    <location>
        <begin position="321"/>
        <end position="339"/>
    </location>
</feature>
<feature type="region of interest" description="Disordered" evidence="5">
    <location>
        <begin position="199"/>
        <end position="219"/>
    </location>
</feature>
<comment type="subcellular location">
    <subcellularLocation>
        <location evidence="1">Cell membrane</location>
        <topology evidence="1">Multi-pass membrane protein</topology>
    </subcellularLocation>
</comment>
<dbReference type="InterPro" id="IPR011701">
    <property type="entry name" value="MFS"/>
</dbReference>
<feature type="transmembrane region" description="Helical" evidence="6">
    <location>
        <begin position="360"/>
        <end position="383"/>
    </location>
</feature>
<dbReference type="EMBL" id="CP009248">
    <property type="protein sequence ID" value="APT90242.1"/>
    <property type="molecule type" value="Genomic_DNA"/>
</dbReference>
<feature type="transmembrane region" description="Helical" evidence="6">
    <location>
        <begin position="231"/>
        <end position="254"/>
    </location>
</feature>
<proteinExistence type="predicted"/>
<feature type="transmembrane region" description="Helical" evidence="6">
    <location>
        <begin position="173"/>
        <end position="191"/>
    </location>
</feature>
<dbReference type="KEGG" id="csph:CSPHI_03215"/>
<dbReference type="PROSITE" id="PS00217">
    <property type="entry name" value="SUGAR_TRANSPORT_2"/>
    <property type="match status" value="1"/>
</dbReference>
<evidence type="ECO:0000256" key="2">
    <source>
        <dbReference type="ARBA" id="ARBA00022692"/>
    </source>
</evidence>
<reference evidence="8 9" key="1">
    <citation type="submission" date="2014-08" db="EMBL/GenBank/DDBJ databases">
        <title>Complete genome sequence of Corynebacterium sphenisci CECT 5990(T) (=DSM 44792(T)), isolated from healthy wild penguins.</title>
        <authorList>
            <person name="Ruckert C."/>
            <person name="Albersmeier A."/>
            <person name="Winkler A."/>
            <person name="Kalinowski J."/>
        </authorList>
    </citation>
    <scope>NUCLEOTIDE SEQUENCE [LARGE SCALE GENOMIC DNA]</scope>
    <source>
        <strain evidence="8 9">DSM 44792</strain>
    </source>
</reference>
<dbReference type="STRING" id="1437874.CSPHI_03215"/>
<dbReference type="PANTHER" id="PTHR23528">
    <property type="match status" value="1"/>
</dbReference>
<dbReference type="InterPro" id="IPR020846">
    <property type="entry name" value="MFS_dom"/>
</dbReference>
<feature type="transmembrane region" description="Helical" evidence="6">
    <location>
        <begin position="115"/>
        <end position="133"/>
    </location>
</feature>
<feature type="transmembrane region" description="Helical" evidence="6">
    <location>
        <begin position="297"/>
        <end position="315"/>
    </location>
</feature>
<evidence type="ECO:0000256" key="4">
    <source>
        <dbReference type="ARBA" id="ARBA00023136"/>
    </source>
</evidence>
<dbReference type="PROSITE" id="PS50850">
    <property type="entry name" value="MFS"/>
    <property type="match status" value="1"/>
</dbReference>
<dbReference type="PANTHER" id="PTHR23528:SF1">
    <property type="entry name" value="MAJOR FACILITATOR SUPERFAMILY (MFS) PROFILE DOMAIN-CONTAINING PROTEIN"/>
    <property type="match status" value="1"/>
</dbReference>
<feature type="transmembrane region" description="Helical" evidence="6">
    <location>
        <begin position="85"/>
        <end position="109"/>
    </location>
</feature>
<evidence type="ECO:0000256" key="1">
    <source>
        <dbReference type="ARBA" id="ARBA00004651"/>
    </source>
</evidence>
<evidence type="ECO:0000313" key="9">
    <source>
        <dbReference type="Proteomes" id="UP000185469"/>
    </source>
</evidence>
<feature type="transmembrane region" description="Helical" evidence="6">
    <location>
        <begin position="389"/>
        <end position="407"/>
    </location>
</feature>
<protein>
    <recommendedName>
        <fullName evidence="7">Major facilitator superfamily (MFS) profile domain-containing protein</fullName>
    </recommendedName>
</protein>
<accession>A0A1L7CWT5</accession>
<name>A0A1L7CWT5_9CORY</name>
<feature type="domain" description="Major facilitator superfamily (MFS) profile" evidence="7">
    <location>
        <begin position="228"/>
        <end position="411"/>
    </location>
</feature>
<evidence type="ECO:0000313" key="8">
    <source>
        <dbReference type="EMBL" id="APT90242.1"/>
    </source>
</evidence>
<evidence type="ECO:0000256" key="3">
    <source>
        <dbReference type="ARBA" id="ARBA00022989"/>
    </source>
</evidence>
<dbReference type="SUPFAM" id="SSF103473">
    <property type="entry name" value="MFS general substrate transporter"/>
    <property type="match status" value="1"/>
</dbReference>
<keyword evidence="9" id="KW-1185">Reference proteome</keyword>
<evidence type="ECO:0000256" key="6">
    <source>
        <dbReference type="SAM" id="Phobius"/>
    </source>
</evidence>
<dbReference type="InterPro" id="IPR005829">
    <property type="entry name" value="Sugar_transporter_CS"/>
</dbReference>
<organism evidence="8 9">
    <name type="scientific">Corynebacterium sphenisci DSM 44792</name>
    <dbReference type="NCBI Taxonomy" id="1437874"/>
    <lineage>
        <taxon>Bacteria</taxon>
        <taxon>Bacillati</taxon>
        <taxon>Actinomycetota</taxon>
        <taxon>Actinomycetes</taxon>
        <taxon>Mycobacteriales</taxon>
        <taxon>Corynebacteriaceae</taxon>
        <taxon>Corynebacterium</taxon>
    </lineage>
</organism>
<keyword evidence="2 6" id="KW-0812">Transmembrane</keyword>
<evidence type="ECO:0000259" key="7">
    <source>
        <dbReference type="PROSITE" id="PS50850"/>
    </source>
</evidence>
<dbReference type="AlphaFoldDB" id="A0A1L7CWT5"/>
<feature type="transmembrane region" description="Helical" evidence="6">
    <location>
        <begin position="266"/>
        <end position="288"/>
    </location>
</feature>
<feature type="transmembrane region" description="Helical" evidence="6">
    <location>
        <begin position="145"/>
        <end position="167"/>
    </location>
</feature>
<keyword evidence="3 6" id="KW-1133">Transmembrane helix</keyword>
<evidence type="ECO:0000256" key="5">
    <source>
        <dbReference type="SAM" id="MobiDB-lite"/>
    </source>
</evidence>
<dbReference type="InterPro" id="IPR036259">
    <property type="entry name" value="MFS_trans_sf"/>
</dbReference>
<dbReference type="Proteomes" id="UP000185469">
    <property type="component" value="Chromosome"/>
</dbReference>
<dbReference type="Pfam" id="PF07690">
    <property type="entry name" value="MFS_1"/>
    <property type="match status" value="1"/>
</dbReference>
<sequence length="411" mass="41781">MDPGARPEVSRGWITRYGLLYLGQNLAWAAPAQLLLARQILVWHPGDKEARLALLMAIGGVASLVGHPLAGWLSDATGGRRGRRAPWILVGAAVSAGCLAAMAAAPGFWALTAAWTVFQLFIAAAINSAQAVAPDGVPRHQYGTVSGVLGLTYTLGLVAGTAVAALLGTGPAYLVAATLLLAATAQFLLGFRDPTAGVAPAAAPREAPDPDPDPAPGRADRPAAGYRDFGWVFVARFLVTTGNYVALFYLFYFLRDRIGLADPDGGVLVLTGIYAACVVATAVAAGVVSDRSGRRRGYVAASSAGVAVACAVMAAAGDFPVVLAAAVLLGLSWGVFMAVDQALINEVLPSAARRGRDVGVMNLAVAGPNTLAPLLAAAALGAFGGYPGLYLFAGAVTALGAAAVTRVRGVP</sequence>